<evidence type="ECO:0000313" key="3">
    <source>
        <dbReference type="EMBL" id="OWM83941.1"/>
    </source>
</evidence>
<feature type="compositionally biased region" description="Pro residues" evidence="1">
    <location>
        <begin position="150"/>
        <end position="221"/>
    </location>
</feature>
<reference evidence="3" key="2">
    <citation type="submission" date="2017-06" db="EMBL/GenBank/DDBJ databases">
        <title>The pomegranate genome and the genomics of punicalagin biosynthesis.</title>
        <authorList>
            <person name="Xu C."/>
        </authorList>
    </citation>
    <scope>NUCLEOTIDE SEQUENCE [LARGE SCALE GENOMIC DNA]</scope>
    <source>
        <tissue evidence="3">Fresh leaf</tissue>
    </source>
</reference>
<dbReference type="PRINTS" id="PR01217">
    <property type="entry name" value="PRICHEXTENSN"/>
</dbReference>
<dbReference type="STRING" id="22663.A0A218XHK7"/>
<dbReference type="Proteomes" id="UP000233551">
    <property type="component" value="Unassembled WGS sequence"/>
</dbReference>
<dbReference type="PANTHER" id="PTHR33210">
    <property type="entry name" value="PROTODERMAL FACTOR 1"/>
    <property type="match status" value="1"/>
</dbReference>
<evidence type="ECO:0000313" key="5">
    <source>
        <dbReference type="Proteomes" id="UP000197138"/>
    </source>
</evidence>
<evidence type="ECO:0000313" key="6">
    <source>
        <dbReference type="Proteomes" id="UP000233551"/>
    </source>
</evidence>
<accession>A0A218XHK7</accession>
<comment type="caution">
    <text evidence="3">The sequence shown here is derived from an EMBL/GenBank/DDBJ whole genome shotgun (WGS) entry which is preliminary data.</text>
</comment>
<proteinExistence type="predicted"/>
<dbReference type="OrthoDB" id="1909008at2759"/>
<reference evidence="5" key="1">
    <citation type="journal article" date="2017" name="Plant J.">
        <title>The pomegranate (Punica granatum L.) genome and the genomics of punicalagin biosynthesis.</title>
        <authorList>
            <person name="Qin G."/>
            <person name="Xu C."/>
            <person name="Ming R."/>
            <person name="Tang H."/>
            <person name="Guyot R."/>
            <person name="Kramer E.M."/>
            <person name="Hu Y."/>
            <person name="Yi X."/>
            <person name="Qi Y."/>
            <person name="Xu X."/>
            <person name="Gao Z."/>
            <person name="Pan H."/>
            <person name="Jian J."/>
            <person name="Tian Y."/>
            <person name="Yue Z."/>
            <person name="Xu Y."/>
        </authorList>
    </citation>
    <scope>NUCLEOTIDE SEQUENCE [LARGE SCALE GENOMIC DNA]</scope>
    <source>
        <strain evidence="5">cv. Dabenzi</strain>
    </source>
</reference>
<dbReference type="EMBL" id="MTKT01001810">
    <property type="protein sequence ID" value="OWM83941.1"/>
    <property type="molecule type" value="Genomic_DNA"/>
</dbReference>
<protein>
    <submittedName>
        <fullName evidence="3">Uncharacterized protein</fullName>
    </submittedName>
</protein>
<sequence>MDCMQRYIFGIFFILAAVIGGTRGKVLVSGLVYCDQCKDGKYSHMDYPLKGVTVIVSCTDRYGRLTVSKQLKSNLYGNYSIVFDGNPDLSSCMVGVSASGQDGADVRCMATVGPPRSLKLIWQMSDISGYEVDPLYTHPAELPSFCPKASPKPAPPPKQQPTLPPPSHASPPPVKLPPAPPVKLPPTPPVKLPPRAPPVKLLPPAPPAKRPPPAPPIKRPPAPPSWNYPPITYVPYPGYIPMPKFDLPMPELPFLGPPFQGASACPHKMWLKPEYKCFWMVDPNTKAVALFDSPFMPQVYGTDVTLLQALQGGGDPYRDLLREATTALLNTYHSISFPYVDMNMESISTEMDMVLSMSSEGDVISAAQNFMRLNSGYGRVPCNFTPCK</sequence>
<reference evidence="4 6" key="3">
    <citation type="submission" date="2017-11" db="EMBL/GenBank/DDBJ databases">
        <title>De-novo sequencing of pomegranate (Punica granatum L.) genome.</title>
        <authorList>
            <person name="Akparov Z."/>
            <person name="Amiraslanov A."/>
            <person name="Hajiyeva S."/>
            <person name="Abbasov M."/>
            <person name="Kaur K."/>
            <person name="Hamwieh A."/>
            <person name="Solovyev V."/>
            <person name="Salamov A."/>
            <person name="Braich B."/>
            <person name="Kosarev P."/>
            <person name="Mahmoud A."/>
            <person name="Hajiyev E."/>
            <person name="Babayeva S."/>
            <person name="Izzatullayeva V."/>
            <person name="Mammadov A."/>
            <person name="Mammadov A."/>
            <person name="Sharifova S."/>
            <person name="Ojaghi J."/>
            <person name="Eynullazada K."/>
            <person name="Bayramov B."/>
            <person name="Abdulazimova A."/>
            <person name="Shahmuradov I."/>
        </authorList>
    </citation>
    <scope>NUCLEOTIDE SEQUENCE [LARGE SCALE GENOMIC DNA]</scope>
    <source>
        <strain evidence="4">AG2017</strain>
        <strain evidence="6">cv. AG2017</strain>
        <tissue evidence="4">Leaf</tissue>
    </source>
</reference>
<feature type="region of interest" description="Disordered" evidence="1">
    <location>
        <begin position="146"/>
        <end position="221"/>
    </location>
</feature>
<dbReference type="EMBL" id="PGOL01000037">
    <property type="protein sequence ID" value="PKI78715.1"/>
    <property type="molecule type" value="Genomic_DNA"/>
</dbReference>
<name>A0A218XHK7_PUNGR</name>
<dbReference type="Pfam" id="PF01190">
    <property type="entry name" value="Pollen_Ole_e_1"/>
    <property type="match status" value="1"/>
</dbReference>
<feature type="signal peptide" evidence="2">
    <location>
        <begin position="1"/>
        <end position="24"/>
    </location>
</feature>
<evidence type="ECO:0000313" key="4">
    <source>
        <dbReference type="EMBL" id="PKI78715.1"/>
    </source>
</evidence>
<dbReference type="PANTHER" id="PTHR33210:SF24">
    <property type="entry name" value="POLLEN OLE E 1 ALLERGEN AND EXTENSIN FAMILY PROTEIN"/>
    <property type="match status" value="1"/>
</dbReference>
<dbReference type="InterPro" id="IPR039923">
    <property type="entry name" value="Protodermal_1"/>
</dbReference>
<dbReference type="AlphaFoldDB" id="A0A218XHK7"/>
<organism evidence="3 5">
    <name type="scientific">Punica granatum</name>
    <name type="common">Pomegranate</name>
    <dbReference type="NCBI Taxonomy" id="22663"/>
    <lineage>
        <taxon>Eukaryota</taxon>
        <taxon>Viridiplantae</taxon>
        <taxon>Streptophyta</taxon>
        <taxon>Embryophyta</taxon>
        <taxon>Tracheophyta</taxon>
        <taxon>Spermatophyta</taxon>
        <taxon>Magnoliopsida</taxon>
        <taxon>eudicotyledons</taxon>
        <taxon>Gunneridae</taxon>
        <taxon>Pentapetalae</taxon>
        <taxon>rosids</taxon>
        <taxon>malvids</taxon>
        <taxon>Myrtales</taxon>
        <taxon>Lythraceae</taxon>
        <taxon>Punica</taxon>
    </lineage>
</organism>
<dbReference type="GeneID" id="116204168"/>
<keyword evidence="2" id="KW-0732">Signal</keyword>
<dbReference type="Proteomes" id="UP000197138">
    <property type="component" value="Unassembled WGS sequence"/>
</dbReference>
<feature type="chain" id="PRO_5014071980" evidence="2">
    <location>
        <begin position="25"/>
        <end position="388"/>
    </location>
</feature>
<evidence type="ECO:0000256" key="1">
    <source>
        <dbReference type="SAM" id="MobiDB-lite"/>
    </source>
</evidence>
<evidence type="ECO:0000256" key="2">
    <source>
        <dbReference type="SAM" id="SignalP"/>
    </source>
</evidence>
<keyword evidence="6" id="KW-1185">Reference proteome</keyword>
<gene>
    <name evidence="3" type="ORF">CDL15_Pgr004372</name>
    <name evidence="4" type="ORF">CRG98_000940</name>
</gene>